<accession>A0A4P6JTS7</accession>
<feature type="domain" description="Response regulatory" evidence="11">
    <location>
        <begin position="21"/>
        <end position="132"/>
    </location>
</feature>
<evidence type="ECO:0000256" key="8">
    <source>
        <dbReference type="ARBA" id="ARBA00023012"/>
    </source>
</evidence>
<evidence type="ECO:0000256" key="5">
    <source>
        <dbReference type="ARBA" id="ARBA00022741"/>
    </source>
</evidence>
<evidence type="ECO:0000256" key="6">
    <source>
        <dbReference type="ARBA" id="ARBA00022777"/>
    </source>
</evidence>
<proteinExistence type="predicted"/>
<dbReference type="AlphaFoldDB" id="A0A4P6JTS7"/>
<keyword evidence="5" id="KW-0547">Nucleotide-binding</keyword>
<dbReference type="Pfam" id="PF02518">
    <property type="entry name" value="HATPase_c"/>
    <property type="match status" value="1"/>
</dbReference>
<dbReference type="Gene3D" id="3.30.565.10">
    <property type="entry name" value="Histidine kinase-like ATPase, C-terminal domain"/>
    <property type="match status" value="1"/>
</dbReference>
<feature type="modified residue" description="4-aspartylphosphate" evidence="9">
    <location>
        <position position="472"/>
    </location>
</feature>
<sequence length="540" mass="60917">MSANRAADISTLEKVERPVKRFLLLIEQPANRELLTNWLTRYYEVDLPTMARDALPDEEYDLCLIDAPMLIRYRQELQALRRKLHPVFFPVVFLTRKPEIETIAQELWQTIDEVIHVPIAQAELRARLELLLRTRQLSLESQRMTHLMVERQQLEAQLEQAQRMESIGFLVSGVAHDFNNLLTSIKSQVQRAYSQLSEEHPTTLILQQLEQRIEQATRLTRQLLSFARGRSLERTQINLNSLIDTIQLLVGSALGPNIKLQLKLSPEAPVIVGNAVQLEQVLMNLCLNARDAMPAGGMLTISTHLIEHHPLESSKLAADRYAQVKITDTGKGMDAQVLSHIFDPFFTTRSNGTGLGLAIVERIIKEHRGWIEADSIPEQGSTFTLSLPLQSSIPAQTEENFEQDKPTGLQLVYSTDTTTGTILIVEDDPDIQYLLGEILRGEGYTVLQANNGVDGLALCREHLGQKALIITDVMIPKMDINSFLAQSKNYWPSAQTLVMSGFTQVYLQQSGLLDQDQAFLQKPFDLDKLLTTVHSLLSKS</sequence>
<dbReference type="SMART" id="SM00448">
    <property type="entry name" value="REC"/>
    <property type="match status" value="2"/>
</dbReference>
<dbReference type="PANTHER" id="PTHR43065">
    <property type="entry name" value="SENSOR HISTIDINE KINASE"/>
    <property type="match status" value="1"/>
</dbReference>
<dbReference type="Pfam" id="PF00072">
    <property type="entry name" value="Response_reg"/>
    <property type="match status" value="1"/>
</dbReference>
<organism evidence="12 13">
    <name type="scientific">Ktedonosporobacter rubrisoli</name>
    <dbReference type="NCBI Taxonomy" id="2509675"/>
    <lineage>
        <taxon>Bacteria</taxon>
        <taxon>Bacillati</taxon>
        <taxon>Chloroflexota</taxon>
        <taxon>Ktedonobacteria</taxon>
        <taxon>Ktedonobacterales</taxon>
        <taxon>Ktedonosporobacteraceae</taxon>
        <taxon>Ktedonosporobacter</taxon>
    </lineage>
</organism>
<dbReference type="SMART" id="SM00388">
    <property type="entry name" value="HisKA"/>
    <property type="match status" value="1"/>
</dbReference>
<protein>
    <recommendedName>
        <fullName evidence="2">histidine kinase</fullName>
        <ecNumber evidence="2">2.7.13.3</ecNumber>
    </recommendedName>
</protein>
<dbReference type="InterPro" id="IPR001789">
    <property type="entry name" value="Sig_transdc_resp-reg_receiver"/>
</dbReference>
<dbReference type="OrthoDB" id="139077at2"/>
<feature type="modified residue" description="4-aspartylphosphate" evidence="9">
    <location>
        <position position="66"/>
    </location>
</feature>
<evidence type="ECO:0000259" key="11">
    <source>
        <dbReference type="PROSITE" id="PS50110"/>
    </source>
</evidence>
<evidence type="ECO:0000256" key="9">
    <source>
        <dbReference type="PROSITE-ProRule" id="PRU00169"/>
    </source>
</evidence>
<dbReference type="Gene3D" id="3.40.50.2300">
    <property type="match status" value="2"/>
</dbReference>
<dbReference type="InterPro" id="IPR003661">
    <property type="entry name" value="HisK_dim/P_dom"/>
</dbReference>
<dbReference type="GO" id="GO:0000155">
    <property type="term" value="F:phosphorelay sensor kinase activity"/>
    <property type="evidence" value="ECO:0007669"/>
    <property type="project" value="InterPro"/>
</dbReference>
<dbReference type="InterPro" id="IPR036097">
    <property type="entry name" value="HisK_dim/P_sf"/>
</dbReference>
<dbReference type="PRINTS" id="PR00344">
    <property type="entry name" value="BCTRLSENSOR"/>
</dbReference>
<dbReference type="PANTHER" id="PTHR43065:SF46">
    <property type="entry name" value="C4-DICARBOXYLATE TRANSPORT SENSOR PROTEIN DCTB"/>
    <property type="match status" value="1"/>
</dbReference>
<evidence type="ECO:0000313" key="13">
    <source>
        <dbReference type="Proteomes" id="UP000290365"/>
    </source>
</evidence>
<dbReference type="RefSeq" id="WP_129889763.1">
    <property type="nucleotide sequence ID" value="NZ_CP035758.1"/>
</dbReference>
<dbReference type="Gene3D" id="1.10.287.130">
    <property type="match status" value="1"/>
</dbReference>
<dbReference type="EMBL" id="CP035758">
    <property type="protein sequence ID" value="QBD78710.1"/>
    <property type="molecule type" value="Genomic_DNA"/>
</dbReference>
<keyword evidence="4" id="KW-0808">Transferase</keyword>
<dbReference type="InterPro" id="IPR003594">
    <property type="entry name" value="HATPase_dom"/>
</dbReference>
<keyword evidence="7" id="KW-0067">ATP-binding</keyword>
<evidence type="ECO:0000256" key="7">
    <source>
        <dbReference type="ARBA" id="ARBA00022840"/>
    </source>
</evidence>
<evidence type="ECO:0000256" key="2">
    <source>
        <dbReference type="ARBA" id="ARBA00012438"/>
    </source>
</evidence>
<name>A0A4P6JTS7_KTERU</name>
<keyword evidence="8" id="KW-0902">Two-component regulatory system</keyword>
<dbReference type="PROSITE" id="PS50110">
    <property type="entry name" value="RESPONSE_REGULATORY"/>
    <property type="match status" value="2"/>
</dbReference>
<dbReference type="SUPFAM" id="SSF55874">
    <property type="entry name" value="ATPase domain of HSP90 chaperone/DNA topoisomerase II/histidine kinase"/>
    <property type="match status" value="1"/>
</dbReference>
<dbReference type="EC" id="2.7.13.3" evidence="2"/>
<keyword evidence="13" id="KW-1185">Reference proteome</keyword>
<dbReference type="InterPro" id="IPR005467">
    <property type="entry name" value="His_kinase_dom"/>
</dbReference>
<reference evidence="12 13" key="1">
    <citation type="submission" date="2019-01" db="EMBL/GenBank/DDBJ databases">
        <title>Ktedonosporobacter rubrisoli SCAWS-G2.</title>
        <authorList>
            <person name="Huang Y."/>
            <person name="Yan B."/>
        </authorList>
    </citation>
    <scope>NUCLEOTIDE SEQUENCE [LARGE SCALE GENOMIC DNA]</scope>
    <source>
        <strain evidence="12 13">SCAWS-G2</strain>
    </source>
</reference>
<dbReference type="CDD" id="cd00082">
    <property type="entry name" value="HisKA"/>
    <property type="match status" value="1"/>
</dbReference>
<gene>
    <name evidence="12" type="ORF">EPA93_23095</name>
</gene>
<dbReference type="KEGG" id="kbs:EPA93_23095"/>
<dbReference type="PROSITE" id="PS50109">
    <property type="entry name" value="HIS_KIN"/>
    <property type="match status" value="1"/>
</dbReference>
<dbReference type="Proteomes" id="UP000290365">
    <property type="component" value="Chromosome"/>
</dbReference>
<evidence type="ECO:0000256" key="3">
    <source>
        <dbReference type="ARBA" id="ARBA00022553"/>
    </source>
</evidence>
<dbReference type="InterPro" id="IPR011006">
    <property type="entry name" value="CheY-like_superfamily"/>
</dbReference>
<dbReference type="GO" id="GO:0005524">
    <property type="term" value="F:ATP binding"/>
    <property type="evidence" value="ECO:0007669"/>
    <property type="project" value="UniProtKB-KW"/>
</dbReference>
<evidence type="ECO:0000259" key="10">
    <source>
        <dbReference type="PROSITE" id="PS50109"/>
    </source>
</evidence>
<keyword evidence="6" id="KW-0418">Kinase</keyword>
<feature type="domain" description="Histidine kinase" evidence="10">
    <location>
        <begin position="173"/>
        <end position="391"/>
    </location>
</feature>
<dbReference type="SMART" id="SM00387">
    <property type="entry name" value="HATPase_c"/>
    <property type="match status" value="1"/>
</dbReference>
<comment type="catalytic activity">
    <reaction evidence="1">
        <text>ATP + protein L-histidine = ADP + protein N-phospho-L-histidine.</text>
        <dbReference type="EC" id="2.7.13.3"/>
    </reaction>
</comment>
<dbReference type="InterPro" id="IPR036890">
    <property type="entry name" value="HATPase_C_sf"/>
</dbReference>
<evidence type="ECO:0000256" key="1">
    <source>
        <dbReference type="ARBA" id="ARBA00000085"/>
    </source>
</evidence>
<evidence type="ECO:0000313" key="12">
    <source>
        <dbReference type="EMBL" id="QBD78710.1"/>
    </source>
</evidence>
<evidence type="ECO:0000256" key="4">
    <source>
        <dbReference type="ARBA" id="ARBA00022679"/>
    </source>
</evidence>
<keyword evidence="3 9" id="KW-0597">Phosphoprotein</keyword>
<dbReference type="InterPro" id="IPR004358">
    <property type="entry name" value="Sig_transdc_His_kin-like_C"/>
</dbReference>
<feature type="domain" description="Response regulatory" evidence="11">
    <location>
        <begin position="421"/>
        <end position="537"/>
    </location>
</feature>
<dbReference type="SUPFAM" id="SSF47384">
    <property type="entry name" value="Homodimeric domain of signal transducing histidine kinase"/>
    <property type="match status" value="1"/>
</dbReference>
<dbReference type="SUPFAM" id="SSF52172">
    <property type="entry name" value="CheY-like"/>
    <property type="match status" value="2"/>
</dbReference>